<dbReference type="EMBL" id="DS942037">
    <property type="protein sequence ID" value="EEC18439.1"/>
    <property type="molecule type" value="Genomic_DNA"/>
</dbReference>
<dbReference type="EnsemblMetazoa" id="ISCW023749-RA">
    <property type="protein sequence ID" value="ISCW023749-PA"/>
    <property type="gene ID" value="ISCW023749"/>
</dbReference>
<keyword evidence="1" id="KW-0175">Coiled coil</keyword>
<dbReference type="VEuPathDB" id="VectorBase:ISCI023749"/>
<dbReference type="EMBL" id="ABJB010854894">
    <property type="status" value="NOT_ANNOTATED_CDS"/>
    <property type="molecule type" value="Genomic_DNA"/>
</dbReference>
<reference evidence="3 5" key="1">
    <citation type="submission" date="2008-03" db="EMBL/GenBank/DDBJ databases">
        <title>Annotation of Ixodes scapularis.</title>
        <authorList>
            <consortium name="Ixodes scapularis Genome Project Consortium"/>
            <person name="Caler E."/>
            <person name="Hannick L.I."/>
            <person name="Bidwell S."/>
            <person name="Joardar V."/>
            <person name="Thiagarajan M."/>
            <person name="Amedeo P."/>
            <person name="Galinsky K.J."/>
            <person name="Schobel S."/>
            <person name="Inman J."/>
            <person name="Hostetler J."/>
            <person name="Miller J."/>
            <person name="Hammond M."/>
            <person name="Megy K."/>
            <person name="Lawson D."/>
            <person name="Kodira C."/>
            <person name="Sutton G."/>
            <person name="Meyer J."/>
            <person name="Hill C.A."/>
            <person name="Birren B."/>
            <person name="Nene V."/>
            <person name="Collins F."/>
            <person name="Alarcon-Chaidez F."/>
            <person name="Wikel S."/>
            <person name="Strausberg R."/>
        </authorList>
    </citation>
    <scope>NUCLEOTIDE SEQUENCE [LARGE SCALE GENOMIC DNA]</scope>
    <source>
        <strain evidence="5">Wikel</strain>
        <strain evidence="3">Wikel colony</strain>
    </source>
</reference>
<dbReference type="HOGENOM" id="CLU_1483596_0_0_1"/>
<evidence type="ECO:0000313" key="5">
    <source>
        <dbReference type="Proteomes" id="UP000001555"/>
    </source>
</evidence>
<sequence>MDRLCLRLQSLEEDLKATKKAHKRREVELEAEVRRLHQRELNSTVLQPRPTSPNAAPCGRGLTAADLAAMTPRSREGARLLQYGRQLDHGGIVEEFRAERLAAQLKLRNREYDTLQRQMKALVSARKHCTCVSKPTKHAATSPLCTEAATENTVESGQQFSSDILFGGPEDEERFDRNCKQQ</sequence>
<feature type="region of interest" description="Disordered" evidence="2">
    <location>
        <begin position="156"/>
        <end position="182"/>
    </location>
</feature>
<dbReference type="InParanoid" id="B7QHW7"/>
<dbReference type="OrthoDB" id="10478117at2759"/>
<evidence type="ECO:0000313" key="3">
    <source>
        <dbReference type="EMBL" id="EEC18439.1"/>
    </source>
</evidence>
<dbReference type="PaxDb" id="6945-B7QHW7"/>
<evidence type="ECO:0000256" key="1">
    <source>
        <dbReference type="SAM" id="Coils"/>
    </source>
</evidence>
<dbReference type="VEuPathDB" id="VectorBase:ISCW023749"/>
<name>B7QHW7_IXOSC</name>
<gene>
    <name evidence="4" type="primary">8041508</name>
    <name evidence="3" type="ORF">IscW_ISCW023749</name>
</gene>
<dbReference type="AlphaFoldDB" id="B7QHW7"/>
<reference evidence="4" key="2">
    <citation type="submission" date="2020-05" db="UniProtKB">
        <authorList>
            <consortium name="EnsemblMetazoa"/>
        </authorList>
    </citation>
    <scope>IDENTIFICATION</scope>
    <source>
        <strain evidence="4">wikel</strain>
    </source>
</reference>
<proteinExistence type="predicted"/>
<evidence type="ECO:0000256" key="2">
    <source>
        <dbReference type="SAM" id="MobiDB-lite"/>
    </source>
</evidence>
<organism>
    <name type="scientific">Ixodes scapularis</name>
    <name type="common">Black-legged tick</name>
    <name type="synonym">Deer tick</name>
    <dbReference type="NCBI Taxonomy" id="6945"/>
    <lineage>
        <taxon>Eukaryota</taxon>
        <taxon>Metazoa</taxon>
        <taxon>Ecdysozoa</taxon>
        <taxon>Arthropoda</taxon>
        <taxon>Chelicerata</taxon>
        <taxon>Arachnida</taxon>
        <taxon>Acari</taxon>
        <taxon>Parasitiformes</taxon>
        <taxon>Ixodida</taxon>
        <taxon>Ixodoidea</taxon>
        <taxon>Ixodidae</taxon>
        <taxon>Ixodinae</taxon>
        <taxon>Ixodes</taxon>
    </lineage>
</organism>
<feature type="coiled-coil region" evidence="1">
    <location>
        <begin position="1"/>
        <end position="39"/>
    </location>
</feature>
<accession>B7QHW7</accession>
<dbReference type="Proteomes" id="UP000001555">
    <property type="component" value="Unassembled WGS sequence"/>
</dbReference>
<keyword evidence="5" id="KW-1185">Reference proteome</keyword>
<dbReference type="VEuPathDB" id="VectorBase:ISCP_021753"/>
<evidence type="ECO:0000313" key="4">
    <source>
        <dbReference type="EnsemblMetazoa" id="ISCW023749-PA"/>
    </source>
</evidence>
<protein>
    <submittedName>
        <fullName evidence="3 4">Uncharacterized protein</fullName>
    </submittedName>
</protein>